<evidence type="ECO:0000313" key="3">
    <source>
        <dbReference type="Proteomes" id="UP000886998"/>
    </source>
</evidence>
<gene>
    <name evidence="2" type="ORF">TNIN_193381</name>
</gene>
<accession>A0A8X6Y8A1</accession>
<feature type="region of interest" description="Disordered" evidence="1">
    <location>
        <begin position="1"/>
        <end position="31"/>
    </location>
</feature>
<proteinExistence type="predicted"/>
<dbReference type="EMBL" id="BMAV01015411">
    <property type="protein sequence ID" value="GFY64814.1"/>
    <property type="molecule type" value="Genomic_DNA"/>
</dbReference>
<reference evidence="2" key="1">
    <citation type="submission" date="2020-08" db="EMBL/GenBank/DDBJ databases">
        <title>Multicomponent nature underlies the extraordinary mechanical properties of spider dragline silk.</title>
        <authorList>
            <person name="Kono N."/>
            <person name="Nakamura H."/>
            <person name="Mori M."/>
            <person name="Yoshida Y."/>
            <person name="Ohtoshi R."/>
            <person name="Malay A.D."/>
            <person name="Moran D.A.P."/>
            <person name="Tomita M."/>
            <person name="Numata K."/>
            <person name="Arakawa K."/>
        </authorList>
    </citation>
    <scope>NUCLEOTIDE SEQUENCE</scope>
</reference>
<evidence type="ECO:0000313" key="2">
    <source>
        <dbReference type="EMBL" id="GFY64814.1"/>
    </source>
</evidence>
<dbReference type="AlphaFoldDB" id="A0A8X6Y8A1"/>
<name>A0A8X6Y8A1_9ARAC</name>
<evidence type="ECO:0000256" key="1">
    <source>
        <dbReference type="SAM" id="MobiDB-lite"/>
    </source>
</evidence>
<dbReference type="Proteomes" id="UP000886998">
    <property type="component" value="Unassembled WGS sequence"/>
</dbReference>
<comment type="caution">
    <text evidence="2">The sequence shown here is derived from an EMBL/GenBank/DDBJ whole genome shotgun (WGS) entry which is preliminary data.</text>
</comment>
<protein>
    <submittedName>
        <fullName evidence="2">Uncharacterized protein</fullName>
    </submittedName>
</protein>
<sequence length="99" mass="11398">MLPSPLEWGGEKRNALTQGSQREPAEQEPVTFSVPRSPFLATLFRKGQLTVERSVSHCGTDDSCWEFPSRRDASFGRNENFHFGCWRIPFPAVFPQWLR</sequence>
<keyword evidence="3" id="KW-1185">Reference proteome</keyword>
<organism evidence="2 3">
    <name type="scientific">Trichonephila inaurata madagascariensis</name>
    <dbReference type="NCBI Taxonomy" id="2747483"/>
    <lineage>
        <taxon>Eukaryota</taxon>
        <taxon>Metazoa</taxon>
        <taxon>Ecdysozoa</taxon>
        <taxon>Arthropoda</taxon>
        <taxon>Chelicerata</taxon>
        <taxon>Arachnida</taxon>
        <taxon>Araneae</taxon>
        <taxon>Araneomorphae</taxon>
        <taxon>Entelegynae</taxon>
        <taxon>Araneoidea</taxon>
        <taxon>Nephilidae</taxon>
        <taxon>Trichonephila</taxon>
        <taxon>Trichonephila inaurata</taxon>
    </lineage>
</organism>